<evidence type="ECO:0000256" key="1">
    <source>
        <dbReference type="ARBA" id="ARBA00022723"/>
    </source>
</evidence>
<keyword evidence="1 4" id="KW-0479">Metal-binding</keyword>
<dbReference type="GeneID" id="85364853"/>
<dbReference type="PROSITE" id="PS50103">
    <property type="entry name" value="ZF_C3H1"/>
    <property type="match status" value="3"/>
</dbReference>
<feature type="zinc finger region" description="C3H1-type" evidence="4">
    <location>
        <begin position="1"/>
        <end position="28"/>
    </location>
</feature>
<keyword evidence="7" id="KW-1185">Reference proteome</keyword>
<feature type="zinc finger region" description="C3H1-type" evidence="4">
    <location>
        <begin position="92"/>
        <end position="119"/>
    </location>
</feature>
<proteinExistence type="predicted"/>
<keyword evidence="2 4" id="KW-0863">Zinc-finger</keyword>
<feature type="domain" description="C3H1-type" evidence="5">
    <location>
        <begin position="92"/>
        <end position="119"/>
    </location>
</feature>
<evidence type="ECO:0000313" key="6">
    <source>
        <dbReference type="EMBL" id="KAK0460726.1"/>
    </source>
</evidence>
<sequence length="205" mass="23264">MDTSSVCRNYLNGYCPQGGFCQLFHPPFPIVPAQLANWVQFPQPIVPVEPVNWYTAICKHFKQKRRCPMGEDCRFIHDASVLKYKELNPRASNSARHCWSYVQGKGCTLKTCTFSHPADTQPFKKYTPCPRWPSCMPSCEFKHPITAQASFYNHETPSLSPTEPPTLTAVRIRVARKDLDSASSQDRNKQYPQHSLACARASVVI</sequence>
<comment type="caution">
    <text evidence="6">The sequence shown here is derived from an EMBL/GenBank/DDBJ whole genome shotgun (WGS) entry which is preliminary data.</text>
</comment>
<evidence type="ECO:0000256" key="3">
    <source>
        <dbReference type="ARBA" id="ARBA00022833"/>
    </source>
</evidence>
<accession>A0AA39N808</accession>
<dbReference type="Proteomes" id="UP001175211">
    <property type="component" value="Unassembled WGS sequence"/>
</dbReference>
<keyword evidence="3 4" id="KW-0862">Zinc</keyword>
<dbReference type="InterPro" id="IPR000571">
    <property type="entry name" value="Znf_CCCH"/>
</dbReference>
<evidence type="ECO:0000256" key="2">
    <source>
        <dbReference type="ARBA" id="ARBA00022771"/>
    </source>
</evidence>
<dbReference type="GO" id="GO:0008270">
    <property type="term" value="F:zinc ion binding"/>
    <property type="evidence" value="ECO:0007669"/>
    <property type="project" value="UniProtKB-KW"/>
</dbReference>
<name>A0AA39N808_ARMTA</name>
<dbReference type="SMART" id="SM00356">
    <property type="entry name" value="ZnF_C3H1"/>
    <property type="match status" value="2"/>
</dbReference>
<evidence type="ECO:0000256" key="4">
    <source>
        <dbReference type="PROSITE-ProRule" id="PRU00723"/>
    </source>
</evidence>
<dbReference type="EMBL" id="JAUEPS010000012">
    <property type="protein sequence ID" value="KAK0460726.1"/>
    <property type="molecule type" value="Genomic_DNA"/>
</dbReference>
<dbReference type="Pfam" id="PF00642">
    <property type="entry name" value="zf-CCCH"/>
    <property type="match status" value="1"/>
</dbReference>
<reference evidence="6" key="1">
    <citation type="submission" date="2023-06" db="EMBL/GenBank/DDBJ databases">
        <authorList>
            <consortium name="Lawrence Berkeley National Laboratory"/>
            <person name="Ahrendt S."/>
            <person name="Sahu N."/>
            <person name="Indic B."/>
            <person name="Wong-Bajracharya J."/>
            <person name="Merenyi Z."/>
            <person name="Ke H.-M."/>
            <person name="Monk M."/>
            <person name="Kocsube S."/>
            <person name="Drula E."/>
            <person name="Lipzen A."/>
            <person name="Balint B."/>
            <person name="Henrissat B."/>
            <person name="Andreopoulos B."/>
            <person name="Martin F.M."/>
            <person name="Harder C.B."/>
            <person name="Rigling D."/>
            <person name="Ford K.L."/>
            <person name="Foster G.D."/>
            <person name="Pangilinan J."/>
            <person name="Papanicolaou A."/>
            <person name="Barry K."/>
            <person name="LaButti K."/>
            <person name="Viragh M."/>
            <person name="Koriabine M."/>
            <person name="Yan M."/>
            <person name="Riley R."/>
            <person name="Champramary S."/>
            <person name="Plett K.L."/>
            <person name="Tsai I.J."/>
            <person name="Slot J."/>
            <person name="Sipos G."/>
            <person name="Plett J."/>
            <person name="Nagy L.G."/>
            <person name="Grigoriev I.V."/>
        </authorList>
    </citation>
    <scope>NUCLEOTIDE SEQUENCE</scope>
    <source>
        <strain evidence="6">CCBAS 213</strain>
    </source>
</reference>
<dbReference type="Gene3D" id="3.30.1370.210">
    <property type="match status" value="1"/>
</dbReference>
<feature type="zinc finger region" description="C3H1-type" evidence="4">
    <location>
        <begin position="52"/>
        <end position="80"/>
    </location>
</feature>
<evidence type="ECO:0000313" key="7">
    <source>
        <dbReference type="Proteomes" id="UP001175211"/>
    </source>
</evidence>
<gene>
    <name evidence="6" type="ORF">EV420DRAFT_228142</name>
</gene>
<protein>
    <recommendedName>
        <fullName evidence="5">C3H1-type domain-containing protein</fullName>
    </recommendedName>
</protein>
<dbReference type="InterPro" id="IPR036855">
    <property type="entry name" value="Znf_CCCH_sf"/>
</dbReference>
<organism evidence="6 7">
    <name type="scientific">Armillaria tabescens</name>
    <name type="common">Ringless honey mushroom</name>
    <name type="synonym">Agaricus tabescens</name>
    <dbReference type="NCBI Taxonomy" id="1929756"/>
    <lineage>
        <taxon>Eukaryota</taxon>
        <taxon>Fungi</taxon>
        <taxon>Dikarya</taxon>
        <taxon>Basidiomycota</taxon>
        <taxon>Agaricomycotina</taxon>
        <taxon>Agaricomycetes</taxon>
        <taxon>Agaricomycetidae</taxon>
        <taxon>Agaricales</taxon>
        <taxon>Marasmiineae</taxon>
        <taxon>Physalacriaceae</taxon>
        <taxon>Desarmillaria</taxon>
    </lineage>
</organism>
<dbReference type="SUPFAM" id="SSF90229">
    <property type="entry name" value="CCCH zinc finger"/>
    <property type="match status" value="1"/>
</dbReference>
<feature type="domain" description="C3H1-type" evidence="5">
    <location>
        <begin position="52"/>
        <end position="80"/>
    </location>
</feature>
<dbReference type="AlphaFoldDB" id="A0AA39N808"/>
<feature type="domain" description="C3H1-type" evidence="5">
    <location>
        <begin position="1"/>
        <end position="28"/>
    </location>
</feature>
<evidence type="ECO:0000259" key="5">
    <source>
        <dbReference type="PROSITE" id="PS50103"/>
    </source>
</evidence>
<dbReference type="RefSeq" id="XP_060332765.1">
    <property type="nucleotide sequence ID" value="XM_060481305.1"/>
</dbReference>